<dbReference type="InterPro" id="IPR045851">
    <property type="entry name" value="AMP-bd_C_sf"/>
</dbReference>
<protein>
    <submittedName>
        <fullName evidence="3">AMP-dependent synthetase</fullName>
    </submittedName>
</protein>
<dbReference type="Gene3D" id="3.40.50.12780">
    <property type="entry name" value="N-terminal domain of ligase-like"/>
    <property type="match status" value="1"/>
</dbReference>
<dbReference type="Proteomes" id="UP000600026">
    <property type="component" value="Unassembled WGS sequence"/>
</dbReference>
<dbReference type="InterPro" id="IPR025110">
    <property type="entry name" value="AMP-bd_C"/>
</dbReference>
<dbReference type="AlphaFoldDB" id="A0A919LJ72"/>
<gene>
    <name evidence="3" type="ORF">Sxan_35730</name>
</gene>
<keyword evidence="4" id="KW-1185">Reference proteome</keyword>
<name>A0A919LJ72_9ACTN</name>
<feature type="domain" description="AMP-binding enzyme C-terminal" evidence="2">
    <location>
        <begin position="425"/>
        <end position="500"/>
    </location>
</feature>
<dbReference type="OrthoDB" id="9803968at2"/>
<evidence type="ECO:0000259" key="1">
    <source>
        <dbReference type="Pfam" id="PF00501"/>
    </source>
</evidence>
<evidence type="ECO:0000313" key="3">
    <source>
        <dbReference type="EMBL" id="GHI86209.1"/>
    </source>
</evidence>
<dbReference type="Pfam" id="PF13193">
    <property type="entry name" value="AMP-binding_C"/>
    <property type="match status" value="1"/>
</dbReference>
<evidence type="ECO:0000313" key="4">
    <source>
        <dbReference type="Proteomes" id="UP000600026"/>
    </source>
</evidence>
<dbReference type="RefSeq" id="WP_031143305.1">
    <property type="nucleotide sequence ID" value="NZ_BNEE01000006.1"/>
</dbReference>
<evidence type="ECO:0000259" key="2">
    <source>
        <dbReference type="Pfam" id="PF13193"/>
    </source>
</evidence>
<organism evidence="3 4">
    <name type="scientific">Streptomyces xanthophaeus</name>
    <dbReference type="NCBI Taxonomy" id="67385"/>
    <lineage>
        <taxon>Bacteria</taxon>
        <taxon>Bacillati</taxon>
        <taxon>Actinomycetota</taxon>
        <taxon>Actinomycetes</taxon>
        <taxon>Kitasatosporales</taxon>
        <taxon>Streptomycetaceae</taxon>
        <taxon>Streptomyces</taxon>
    </lineage>
</organism>
<dbReference type="Gene3D" id="3.30.300.30">
    <property type="match status" value="1"/>
</dbReference>
<sequence>MWLTQLLERNRQGFGGRVALADARRSLTWEQLAGRVDLLAARLNAHGVQRGDRVAVLSADRSEVVETYFALGHLGAVFVPLDPSLVPGEIEEIVDHAKVVGVIGEGALLERADRGATASSWRLAFEDPLFDDAGPGASAAVGRDGAGGGQPAFEPHVRADDPLAILYTSATGGRPKGVVVDHRSVKDISLGWLAATAPHPEGVLVTSGPLFHGTVVLAFAHLAAGAALVVAGPRPQDIVEAARTHRATHLWLVPETLRAVLDHLDAEPGQTLPDSLAEVLYGAAPLTVELYARAARTLGCGFRQVYGLTEAGGPIVTLGPGEHPDPSAELPETLPTGRVIPGMSLRIADENGRPLPAGHTGEILVRGDGRMRGYWRDPAATAAATVTGWLRTGDLGRLDDEGRLHLVDRLTDLIIRNGRNVYPAEIERVLRRHPAVADAAVVPVADGDEGEVPLALVVLVPGATAGRTEILGHLVERMAQYKVPKDVQIIEELPRNSTGKVQKKLLTA</sequence>
<dbReference type="InterPro" id="IPR050237">
    <property type="entry name" value="ATP-dep_AMP-bd_enzyme"/>
</dbReference>
<dbReference type="PANTHER" id="PTHR43767:SF1">
    <property type="entry name" value="NONRIBOSOMAL PEPTIDE SYNTHASE PES1 (EUROFUNG)-RELATED"/>
    <property type="match status" value="1"/>
</dbReference>
<dbReference type="Pfam" id="PF00501">
    <property type="entry name" value="AMP-binding"/>
    <property type="match status" value="1"/>
</dbReference>
<proteinExistence type="predicted"/>
<feature type="domain" description="AMP-dependent synthetase/ligase" evidence="1">
    <location>
        <begin position="8"/>
        <end position="375"/>
    </location>
</feature>
<comment type="caution">
    <text evidence="3">The sequence shown here is derived from an EMBL/GenBank/DDBJ whole genome shotgun (WGS) entry which is preliminary data.</text>
</comment>
<dbReference type="EMBL" id="BNEE01000006">
    <property type="protein sequence ID" value="GHI86209.1"/>
    <property type="molecule type" value="Genomic_DNA"/>
</dbReference>
<dbReference type="SUPFAM" id="SSF56801">
    <property type="entry name" value="Acetyl-CoA synthetase-like"/>
    <property type="match status" value="1"/>
</dbReference>
<dbReference type="GO" id="GO:0016878">
    <property type="term" value="F:acid-thiol ligase activity"/>
    <property type="evidence" value="ECO:0007669"/>
    <property type="project" value="UniProtKB-ARBA"/>
</dbReference>
<dbReference type="InterPro" id="IPR000873">
    <property type="entry name" value="AMP-dep_synth/lig_dom"/>
</dbReference>
<accession>A0A919LJ72</accession>
<dbReference type="PANTHER" id="PTHR43767">
    <property type="entry name" value="LONG-CHAIN-FATTY-ACID--COA LIGASE"/>
    <property type="match status" value="1"/>
</dbReference>
<dbReference type="InterPro" id="IPR042099">
    <property type="entry name" value="ANL_N_sf"/>
</dbReference>
<reference evidence="3" key="1">
    <citation type="submission" date="2020-09" db="EMBL/GenBank/DDBJ databases">
        <title>Whole genome shotgun sequence of Streptomyces xanthophaeus NBRC 12829.</title>
        <authorList>
            <person name="Komaki H."/>
            <person name="Tamura T."/>
        </authorList>
    </citation>
    <scope>NUCLEOTIDE SEQUENCE</scope>
    <source>
        <strain evidence="3">NBRC 12829</strain>
    </source>
</reference>